<accession>A0ACC1K3G6</accession>
<proteinExistence type="predicted"/>
<dbReference type="Proteomes" id="UP001140234">
    <property type="component" value="Unassembled WGS sequence"/>
</dbReference>
<keyword evidence="2" id="KW-1185">Reference proteome</keyword>
<dbReference type="EMBL" id="JANBUJ010000404">
    <property type="protein sequence ID" value="KAJ2772232.1"/>
    <property type="molecule type" value="Genomic_DNA"/>
</dbReference>
<reference evidence="1" key="1">
    <citation type="submission" date="2022-07" db="EMBL/GenBank/DDBJ databases">
        <title>Phylogenomic reconstructions and comparative analyses of Kickxellomycotina fungi.</title>
        <authorList>
            <person name="Reynolds N.K."/>
            <person name="Stajich J.E."/>
            <person name="Barry K."/>
            <person name="Grigoriev I.V."/>
            <person name="Crous P."/>
            <person name="Smith M.E."/>
        </authorList>
    </citation>
    <scope>NUCLEOTIDE SEQUENCE</scope>
    <source>
        <strain evidence="1">CBS 109366</strain>
    </source>
</reference>
<comment type="caution">
    <text evidence="1">The sequence shown here is derived from an EMBL/GenBank/DDBJ whole genome shotgun (WGS) entry which is preliminary data.</text>
</comment>
<sequence>MPPPACQFPELKILVCHAVSWKRRRDAAAELHGSMRQFVATLLEQIPMQLQRLSIDDLDGDVTGMLSGKTLRLETLKLAHRCQPRNSNGSISLQRVLEMALANPELKALTSVDESFPDHLPLALSTRSHTHLRVLDIESWSLTLCDLQVLLAKLPRLVEARVALTQPQTHPVREDISYHVAMERLWVDSDMGSDSGWDPGSFESLATLLVRMPRLSKAVLFDEAEQWLAKAMTRRNREDLQRLARCANIGCVDVQ</sequence>
<evidence type="ECO:0000313" key="1">
    <source>
        <dbReference type="EMBL" id="KAJ2772232.1"/>
    </source>
</evidence>
<name>A0ACC1K3G6_9FUNG</name>
<gene>
    <name evidence="1" type="ORF">IWQ57_001854</name>
</gene>
<protein>
    <submittedName>
        <fullName evidence="1">Uncharacterized protein</fullName>
    </submittedName>
</protein>
<organism evidence="1 2">
    <name type="scientific">Coemansia nantahalensis</name>
    <dbReference type="NCBI Taxonomy" id="2789366"/>
    <lineage>
        <taxon>Eukaryota</taxon>
        <taxon>Fungi</taxon>
        <taxon>Fungi incertae sedis</taxon>
        <taxon>Zoopagomycota</taxon>
        <taxon>Kickxellomycotina</taxon>
        <taxon>Kickxellomycetes</taxon>
        <taxon>Kickxellales</taxon>
        <taxon>Kickxellaceae</taxon>
        <taxon>Coemansia</taxon>
    </lineage>
</organism>
<evidence type="ECO:0000313" key="2">
    <source>
        <dbReference type="Proteomes" id="UP001140234"/>
    </source>
</evidence>